<dbReference type="Pfam" id="PF17917">
    <property type="entry name" value="RT_RNaseH"/>
    <property type="match status" value="1"/>
</dbReference>
<evidence type="ECO:0000313" key="9">
    <source>
        <dbReference type="EMBL" id="KAK9006938.1"/>
    </source>
</evidence>
<dbReference type="EC" id="2.7.7.49" evidence="1"/>
<gene>
    <name evidence="9" type="ORF">V6N11_019268</name>
</gene>
<keyword evidence="5" id="KW-0255">Endonuclease</keyword>
<keyword evidence="4" id="KW-0540">Nuclease</keyword>
<dbReference type="Gene3D" id="3.30.70.270">
    <property type="match status" value="2"/>
</dbReference>
<comment type="caution">
    <text evidence="9">The sequence shown here is derived from an EMBL/GenBank/DDBJ whole genome shotgun (WGS) entry which is preliminary data.</text>
</comment>
<evidence type="ECO:0000259" key="8">
    <source>
        <dbReference type="Pfam" id="PF17917"/>
    </source>
</evidence>
<sequence>MRLVGHEKIKLGENVSAVLTHRLPQKLKDQGMFTIPCKIGKVGVKRAMCDLGASINVMPLLVYNTLSADPLKETRVTVQLADRSIIYLEGVLENVLVQVNELIFSADFYVIDMKSDRTDNSPKILLGHPFLGTENVKIEVRSGLLTLECNGEIIKFNVYKSMRYPEDVQSLNFVDMVEPVINEFIESNFVDKSCRGYVDPGYEYRELEPSYLVNSIFYKELFIPHKSKLLPSIWQAPQIELKELPKNLKYVSLGDNDTLLVIVSNKLNEKEESDLIEVLRKHKEAIGWTIADMKGLSPSTCMHKIKVEENAKPTREGKRRLNSPIKEVVKKEIQKLLGRMPFGLCNAPATFQRCMVNIFSDFIEKVSSDGIAVDQSKTDVIHSLPYPTTVREVQSFIGHAGFYRRFIKDFSKVAQPICNLLQKDQVFDFDPTSADAWDTLNEKLISAPIVQPPNWEYPFELMCDASDISVGAVLGQKVGKEPHVIAYASLTLDSAQRNYLTTEKELLAIVFALEKFRSYLLGTNIIIFSDHATLRYLMIKKEAKPRLICWILLL</sequence>
<reference evidence="9 10" key="1">
    <citation type="journal article" date="2024" name="G3 (Bethesda)">
        <title>Genome assembly of Hibiscus sabdariffa L. provides insights into metabolisms of medicinal natural products.</title>
        <authorList>
            <person name="Kim T."/>
        </authorList>
    </citation>
    <scope>NUCLEOTIDE SEQUENCE [LARGE SCALE GENOMIC DNA]</scope>
    <source>
        <strain evidence="9">TK-2024</strain>
        <tissue evidence="9">Old leaves</tissue>
    </source>
</reference>
<protein>
    <recommendedName>
        <fullName evidence="1">RNA-directed DNA polymerase</fullName>
        <ecNumber evidence="1">2.7.7.49</ecNumber>
    </recommendedName>
</protein>
<evidence type="ECO:0000256" key="2">
    <source>
        <dbReference type="ARBA" id="ARBA00022679"/>
    </source>
</evidence>
<keyword evidence="7" id="KW-0695">RNA-directed DNA polymerase</keyword>
<evidence type="ECO:0000256" key="7">
    <source>
        <dbReference type="ARBA" id="ARBA00022918"/>
    </source>
</evidence>
<feature type="domain" description="Reverse transcriptase RNase H-like" evidence="8">
    <location>
        <begin position="456"/>
        <end position="554"/>
    </location>
</feature>
<evidence type="ECO:0000256" key="5">
    <source>
        <dbReference type="ARBA" id="ARBA00022759"/>
    </source>
</evidence>
<dbReference type="CDD" id="cd09274">
    <property type="entry name" value="RNase_HI_RT_Ty3"/>
    <property type="match status" value="1"/>
</dbReference>
<evidence type="ECO:0000256" key="3">
    <source>
        <dbReference type="ARBA" id="ARBA00022695"/>
    </source>
</evidence>
<accession>A0ABR2R265</accession>
<organism evidence="9 10">
    <name type="scientific">Hibiscus sabdariffa</name>
    <name type="common">roselle</name>
    <dbReference type="NCBI Taxonomy" id="183260"/>
    <lineage>
        <taxon>Eukaryota</taxon>
        <taxon>Viridiplantae</taxon>
        <taxon>Streptophyta</taxon>
        <taxon>Embryophyta</taxon>
        <taxon>Tracheophyta</taxon>
        <taxon>Spermatophyta</taxon>
        <taxon>Magnoliopsida</taxon>
        <taxon>eudicotyledons</taxon>
        <taxon>Gunneridae</taxon>
        <taxon>Pentapetalae</taxon>
        <taxon>rosids</taxon>
        <taxon>malvids</taxon>
        <taxon>Malvales</taxon>
        <taxon>Malvaceae</taxon>
        <taxon>Malvoideae</taxon>
        <taxon>Hibiscus</taxon>
    </lineage>
</organism>
<keyword evidence="6" id="KW-0378">Hydrolase</keyword>
<keyword evidence="10" id="KW-1185">Reference proteome</keyword>
<evidence type="ECO:0000313" key="10">
    <source>
        <dbReference type="Proteomes" id="UP001396334"/>
    </source>
</evidence>
<dbReference type="SUPFAM" id="SSF56672">
    <property type="entry name" value="DNA/RNA polymerases"/>
    <property type="match status" value="1"/>
</dbReference>
<dbReference type="PANTHER" id="PTHR34072:SF57">
    <property type="entry name" value="RNA-DIRECTED DNA POLYMERASE"/>
    <property type="match status" value="1"/>
</dbReference>
<dbReference type="Gene3D" id="2.40.70.10">
    <property type="entry name" value="Acid Proteases"/>
    <property type="match status" value="1"/>
</dbReference>
<evidence type="ECO:0000256" key="4">
    <source>
        <dbReference type="ARBA" id="ARBA00022722"/>
    </source>
</evidence>
<dbReference type="InterPro" id="IPR043502">
    <property type="entry name" value="DNA/RNA_pol_sf"/>
</dbReference>
<keyword evidence="2" id="KW-0808">Transferase</keyword>
<evidence type="ECO:0000256" key="1">
    <source>
        <dbReference type="ARBA" id="ARBA00012493"/>
    </source>
</evidence>
<dbReference type="EMBL" id="JBBPBN010000028">
    <property type="protein sequence ID" value="KAK9006938.1"/>
    <property type="molecule type" value="Genomic_DNA"/>
</dbReference>
<keyword evidence="3" id="KW-0548">Nucleotidyltransferase</keyword>
<dbReference type="CDD" id="cd00303">
    <property type="entry name" value="retropepsin_like"/>
    <property type="match status" value="1"/>
</dbReference>
<dbReference type="PANTHER" id="PTHR34072">
    <property type="entry name" value="ENZYMATIC POLYPROTEIN-RELATED"/>
    <property type="match status" value="1"/>
</dbReference>
<proteinExistence type="predicted"/>
<dbReference type="InterPro" id="IPR041373">
    <property type="entry name" value="RT_RNaseH"/>
</dbReference>
<dbReference type="InterPro" id="IPR021109">
    <property type="entry name" value="Peptidase_aspartic_dom_sf"/>
</dbReference>
<evidence type="ECO:0000256" key="6">
    <source>
        <dbReference type="ARBA" id="ARBA00022801"/>
    </source>
</evidence>
<dbReference type="InterPro" id="IPR043128">
    <property type="entry name" value="Rev_trsase/Diguanyl_cyclase"/>
</dbReference>
<dbReference type="Proteomes" id="UP001396334">
    <property type="component" value="Unassembled WGS sequence"/>
</dbReference>
<name>A0ABR2R265_9ROSI</name>